<feature type="compositionally biased region" description="Basic and acidic residues" evidence="1">
    <location>
        <begin position="435"/>
        <end position="460"/>
    </location>
</feature>
<evidence type="ECO:0000256" key="2">
    <source>
        <dbReference type="SAM" id="SignalP"/>
    </source>
</evidence>
<dbReference type="Proteomes" id="UP000001072">
    <property type="component" value="Unassembled WGS sequence"/>
</dbReference>
<dbReference type="InterPro" id="IPR055343">
    <property type="entry name" value="CREG_beta-barrel"/>
</dbReference>
<evidence type="ECO:0000313" key="5">
    <source>
        <dbReference type="Proteomes" id="UP000001072"/>
    </source>
</evidence>
<protein>
    <recommendedName>
        <fullName evidence="3">CREG-like beta-barrel domain-containing protein</fullName>
    </recommendedName>
</protein>
<dbReference type="OrthoDB" id="2138282at2759"/>
<feature type="domain" description="CREG-like beta-barrel" evidence="3">
    <location>
        <begin position="62"/>
        <end position="229"/>
    </location>
</feature>
<dbReference type="Gene3D" id="2.30.110.10">
    <property type="entry name" value="Electron Transport, Fmn-binding Protein, Chain A"/>
    <property type="match status" value="1"/>
</dbReference>
<feature type="chain" id="PRO_5003315542" description="CREG-like beta-barrel domain-containing protein" evidence="2">
    <location>
        <begin position="22"/>
        <end position="460"/>
    </location>
</feature>
<dbReference type="GeneID" id="18923720"/>
<dbReference type="KEGG" id="mlr:MELLADRAFT_109292"/>
<reference evidence="5" key="1">
    <citation type="journal article" date="2011" name="Proc. Natl. Acad. Sci. U.S.A.">
        <title>Obligate biotrophy features unraveled by the genomic analysis of rust fungi.</title>
        <authorList>
            <person name="Duplessis S."/>
            <person name="Cuomo C.A."/>
            <person name="Lin Y.-C."/>
            <person name="Aerts A."/>
            <person name="Tisserant E."/>
            <person name="Veneault-Fourrey C."/>
            <person name="Joly D.L."/>
            <person name="Hacquard S."/>
            <person name="Amselem J."/>
            <person name="Cantarel B.L."/>
            <person name="Chiu R."/>
            <person name="Coutinho P.M."/>
            <person name="Feau N."/>
            <person name="Field M."/>
            <person name="Frey P."/>
            <person name="Gelhaye E."/>
            <person name="Goldberg J."/>
            <person name="Grabherr M.G."/>
            <person name="Kodira C.D."/>
            <person name="Kohler A."/>
            <person name="Kuees U."/>
            <person name="Lindquist E.A."/>
            <person name="Lucas S.M."/>
            <person name="Mago R."/>
            <person name="Mauceli E."/>
            <person name="Morin E."/>
            <person name="Murat C."/>
            <person name="Pangilinan J.L."/>
            <person name="Park R."/>
            <person name="Pearson M."/>
            <person name="Quesneville H."/>
            <person name="Rouhier N."/>
            <person name="Sakthikumar S."/>
            <person name="Salamov A.A."/>
            <person name="Schmutz J."/>
            <person name="Selles B."/>
            <person name="Shapiro H."/>
            <person name="Tanguay P."/>
            <person name="Tuskan G.A."/>
            <person name="Henrissat B."/>
            <person name="Van de Peer Y."/>
            <person name="Rouze P."/>
            <person name="Ellis J.G."/>
            <person name="Dodds P.N."/>
            <person name="Schein J.E."/>
            <person name="Zhong S."/>
            <person name="Hamelin R.C."/>
            <person name="Grigoriev I.V."/>
            <person name="Szabo L.J."/>
            <person name="Martin F."/>
        </authorList>
    </citation>
    <scope>NUCLEOTIDE SEQUENCE [LARGE SCALE GENOMIC DNA]</scope>
    <source>
        <strain evidence="5">98AG31 / pathotype 3-4-7</strain>
    </source>
</reference>
<dbReference type="SUPFAM" id="SSF50475">
    <property type="entry name" value="FMN-binding split barrel"/>
    <property type="match status" value="1"/>
</dbReference>
<keyword evidence="2" id="KW-0732">Signal</keyword>
<dbReference type="PANTHER" id="PTHR37273">
    <property type="entry name" value="CHROMOSOME 8, WHOLE GENOME SHOTGUN SEQUENCE"/>
    <property type="match status" value="1"/>
</dbReference>
<dbReference type="EMBL" id="GL883124">
    <property type="protein sequence ID" value="EGG03494.1"/>
    <property type="molecule type" value="Genomic_DNA"/>
</dbReference>
<dbReference type="InParanoid" id="F4RW02"/>
<evidence type="ECO:0000259" key="3">
    <source>
        <dbReference type="Pfam" id="PF13883"/>
    </source>
</evidence>
<evidence type="ECO:0000313" key="4">
    <source>
        <dbReference type="EMBL" id="EGG03494.1"/>
    </source>
</evidence>
<organism evidence="5">
    <name type="scientific">Melampsora larici-populina (strain 98AG31 / pathotype 3-4-7)</name>
    <name type="common">Poplar leaf rust fungus</name>
    <dbReference type="NCBI Taxonomy" id="747676"/>
    <lineage>
        <taxon>Eukaryota</taxon>
        <taxon>Fungi</taxon>
        <taxon>Dikarya</taxon>
        <taxon>Basidiomycota</taxon>
        <taxon>Pucciniomycotina</taxon>
        <taxon>Pucciniomycetes</taxon>
        <taxon>Pucciniales</taxon>
        <taxon>Melampsoraceae</taxon>
        <taxon>Melampsora</taxon>
    </lineage>
</organism>
<accession>F4RW02</accession>
<dbReference type="AlphaFoldDB" id="F4RW02"/>
<feature type="region of interest" description="Disordered" evidence="1">
    <location>
        <begin position="372"/>
        <end position="408"/>
    </location>
</feature>
<dbReference type="HOGENOM" id="CLU_594573_0_0_1"/>
<evidence type="ECO:0000256" key="1">
    <source>
        <dbReference type="SAM" id="MobiDB-lite"/>
    </source>
</evidence>
<feature type="signal peptide" evidence="2">
    <location>
        <begin position="1"/>
        <end position="21"/>
    </location>
</feature>
<dbReference type="eggNOG" id="ENOG502RDU8">
    <property type="taxonomic scope" value="Eukaryota"/>
</dbReference>
<keyword evidence="5" id="KW-1185">Reference proteome</keyword>
<dbReference type="RefSeq" id="XP_007413288.1">
    <property type="nucleotide sequence ID" value="XM_007413226.1"/>
</dbReference>
<dbReference type="Pfam" id="PF13883">
    <property type="entry name" value="CREG_beta-barrel"/>
    <property type="match status" value="1"/>
</dbReference>
<proteinExistence type="predicted"/>
<dbReference type="VEuPathDB" id="FungiDB:MELLADRAFT_109292"/>
<dbReference type="STRING" id="747676.F4RW02"/>
<gene>
    <name evidence="4" type="ORF">MELLADRAFT_109292</name>
</gene>
<sequence length="460" mass="53188">MLFHSSTILFSTSLILQSVVSLTLPSEFIKQSTPTQLHFKEPSSSLSSNLHDDDEENNQENLKQAAIHARELIQYRSKGVGTLISTFPKDHPDESLQGLPIGLQEYFAPYPNGDLLLLSLPISNIYHNIETDVPNHSATLSIKDELASIQRQSSLWSANWRRISLFGKLEPIEDLKEAKELYERFHPDSTLWDGNDDDAPHVSKWVRFKVEKVFYFGGFGDRGAIGWLDMEHFKNDFKNTPQAETRSRCFHPEGQNLYCDQPNLGPEITQIEEVETDQDLEDDQEEYEIELWEELDEPVITQIINNNYITHHHHHHYRSAAPSSIASRPSGSNEILEAIEEAVTEMREELMEMTDEMMEMTDEMMEIADEMIEENEDESEEEESDEIFSKEDEDEVEESQDQEETEEIENEMLDKAFKSMGLIEILDDFVDLTEVDEHHDQQPTKEDQEIEDGVKFEVEI</sequence>
<feature type="region of interest" description="Disordered" evidence="1">
    <location>
        <begin position="35"/>
        <end position="59"/>
    </location>
</feature>
<name>F4RW02_MELLP</name>
<dbReference type="PANTHER" id="PTHR37273:SF1">
    <property type="entry name" value="ADL397C-AP"/>
    <property type="match status" value="1"/>
</dbReference>
<feature type="region of interest" description="Disordered" evidence="1">
    <location>
        <begin position="434"/>
        <end position="460"/>
    </location>
</feature>
<dbReference type="InterPro" id="IPR012349">
    <property type="entry name" value="Split_barrel_FMN-bd"/>
</dbReference>